<keyword evidence="5 7" id="KW-1133">Transmembrane helix</keyword>
<dbReference type="InterPro" id="IPR036259">
    <property type="entry name" value="MFS_trans_sf"/>
</dbReference>
<feature type="transmembrane region" description="Helical" evidence="7">
    <location>
        <begin position="229"/>
        <end position="252"/>
    </location>
</feature>
<evidence type="ECO:0000256" key="2">
    <source>
        <dbReference type="ARBA" id="ARBA00022448"/>
    </source>
</evidence>
<feature type="transmembrane region" description="Helical" evidence="7">
    <location>
        <begin position="91"/>
        <end position="118"/>
    </location>
</feature>
<gene>
    <name evidence="9" type="ORF">CHO01_12230</name>
    <name evidence="10" type="ORF">HNR08_004085</name>
</gene>
<evidence type="ECO:0000256" key="7">
    <source>
        <dbReference type="SAM" id="Phobius"/>
    </source>
</evidence>
<dbReference type="Gene3D" id="1.20.1250.20">
    <property type="entry name" value="MFS general substrate transporter like domains"/>
    <property type="match status" value="1"/>
</dbReference>
<evidence type="ECO:0000256" key="1">
    <source>
        <dbReference type="ARBA" id="ARBA00004651"/>
    </source>
</evidence>
<evidence type="ECO:0000313" key="11">
    <source>
        <dbReference type="Proteomes" id="UP000321723"/>
    </source>
</evidence>
<keyword evidence="6 7" id="KW-0472">Membrane</keyword>
<dbReference type="PROSITE" id="PS50850">
    <property type="entry name" value="MFS"/>
    <property type="match status" value="1"/>
</dbReference>
<dbReference type="GO" id="GO:0005886">
    <property type="term" value="C:plasma membrane"/>
    <property type="evidence" value="ECO:0007669"/>
    <property type="project" value="UniProtKB-SubCell"/>
</dbReference>
<dbReference type="EMBL" id="JACHDN010000001">
    <property type="protein sequence ID" value="MBB5475349.1"/>
    <property type="molecule type" value="Genomic_DNA"/>
</dbReference>
<name>A0A511FCR7_9CELL</name>
<proteinExistence type="predicted"/>
<feature type="transmembrane region" description="Helical" evidence="7">
    <location>
        <begin position="166"/>
        <end position="192"/>
    </location>
</feature>
<protein>
    <submittedName>
        <fullName evidence="10">Putative MFS family arabinose efflux permease</fullName>
    </submittedName>
</protein>
<keyword evidence="2" id="KW-0813">Transport</keyword>
<evidence type="ECO:0000256" key="4">
    <source>
        <dbReference type="ARBA" id="ARBA00022692"/>
    </source>
</evidence>
<feature type="transmembrane region" description="Helical" evidence="7">
    <location>
        <begin position="51"/>
        <end position="70"/>
    </location>
</feature>
<reference evidence="9 11" key="1">
    <citation type="submission" date="2019-07" db="EMBL/GenBank/DDBJ databases">
        <title>Whole genome shotgun sequence of Cellulomonas hominis NBRC 16055.</title>
        <authorList>
            <person name="Hosoyama A."/>
            <person name="Uohara A."/>
            <person name="Ohji S."/>
            <person name="Ichikawa N."/>
        </authorList>
    </citation>
    <scope>NUCLEOTIDE SEQUENCE [LARGE SCALE GENOMIC DNA]</scope>
    <source>
        <strain evidence="9 11">NBRC 16055</strain>
    </source>
</reference>
<dbReference type="SUPFAM" id="SSF103473">
    <property type="entry name" value="MFS general substrate transporter"/>
    <property type="match status" value="1"/>
</dbReference>
<feature type="transmembrane region" description="Helical" evidence="7">
    <location>
        <begin position="20"/>
        <end position="45"/>
    </location>
</feature>
<dbReference type="InterPro" id="IPR020846">
    <property type="entry name" value="MFS_dom"/>
</dbReference>
<dbReference type="CDD" id="cd06173">
    <property type="entry name" value="MFS_MefA_like"/>
    <property type="match status" value="1"/>
</dbReference>
<dbReference type="Pfam" id="PF05977">
    <property type="entry name" value="MFS_3"/>
    <property type="match status" value="1"/>
</dbReference>
<evidence type="ECO:0000256" key="6">
    <source>
        <dbReference type="ARBA" id="ARBA00023136"/>
    </source>
</evidence>
<feature type="transmembrane region" description="Helical" evidence="7">
    <location>
        <begin position="350"/>
        <end position="373"/>
    </location>
</feature>
<evidence type="ECO:0000313" key="9">
    <source>
        <dbReference type="EMBL" id="GEL46107.1"/>
    </source>
</evidence>
<dbReference type="GO" id="GO:0022857">
    <property type="term" value="F:transmembrane transporter activity"/>
    <property type="evidence" value="ECO:0007669"/>
    <property type="project" value="InterPro"/>
</dbReference>
<evidence type="ECO:0000313" key="12">
    <source>
        <dbReference type="Proteomes" id="UP000564629"/>
    </source>
</evidence>
<dbReference type="Proteomes" id="UP000564629">
    <property type="component" value="Unassembled WGS sequence"/>
</dbReference>
<feature type="transmembrane region" description="Helical" evidence="7">
    <location>
        <begin position="379"/>
        <end position="398"/>
    </location>
</feature>
<evidence type="ECO:0000313" key="10">
    <source>
        <dbReference type="EMBL" id="MBB5475349.1"/>
    </source>
</evidence>
<dbReference type="AlphaFoldDB" id="A0A511FCR7"/>
<evidence type="ECO:0000256" key="5">
    <source>
        <dbReference type="ARBA" id="ARBA00022989"/>
    </source>
</evidence>
<dbReference type="RefSeq" id="WP_146835168.1">
    <property type="nucleotide sequence ID" value="NZ_BJVQ01000011.1"/>
</dbReference>
<accession>A0A511FCR7</accession>
<keyword evidence="11" id="KW-1185">Reference proteome</keyword>
<dbReference type="InterPro" id="IPR010290">
    <property type="entry name" value="TM_effector"/>
</dbReference>
<comment type="subcellular location">
    <subcellularLocation>
        <location evidence="1">Cell membrane</location>
        <topology evidence="1">Multi-pass membrane protein</topology>
    </subcellularLocation>
</comment>
<evidence type="ECO:0000259" key="8">
    <source>
        <dbReference type="PROSITE" id="PS50850"/>
    </source>
</evidence>
<comment type="caution">
    <text evidence="9">The sequence shown here is derived from an EMBL/GenBank/DDBJ whole genome shotgun (WGS) entry which is preliminary data.</text>
</comment>
<organism evidence="9 11">
    <name type="scientific">Cellulomonas hominis</name>
    <dbReference type="NCBI Taxonomy" id="156981"/>
    <lineage>
        <taxon>Bacteria</taxon>
        <taxon>Bacillati</taxon>
        <taxon>Actinomycetota</taxon>
        <taxon>Actinomycetes</taxon>
        <taxon>Micrococcales</taxon>
        <taxon>Cellulomonadaceae</taxon>
        <taxon>Cellulomonas</taxon>
    </lineage>
</organism>
<sequence length="422" mass="43603">MSRLVETVVPARLGRPFRWLLASSWVSNLGDGIALAAGPLLVASLTSDARLVALGATLQWLPPLLFGLLAGALADRWDRRLIVVVVNGARVVVLAGLAATIATGHATVAVVLAALFLLGSAEIFADNAAQTFLPMLVARDDLAVANARLQTGFITVNQLAGPPLGAALFAAGAVWPVAAQAVLVAAAVLLVARITLPPVPRDPGAARPHLGREIVEGLRWVRRHAAVRTLVLTIFIFNITFGAAWSVLVLYATQRLGLGSVGFGLLTTVSAVGGLAGTAAYGWITRRVSLGNLMRIGLVVETLTHLGLALTRQPAVALAIFFVFGAHAFVWGTTSVTVRQRAVPTALQGRVGAVNTVGVFGGLVLGSALGGVLAEHGGVTAPFWFACAGSAVFVVAIWGQLRHVAHADEAAAPLPADEPARG</sequence>
<keyword evidence="4 7" id="KW-0812">Transmembrane</keyword>
<keyword evidence="3" id="KW-1003">Cell membrane</keyword>
<reference evidence="10 12" key="2">
    <citation type="submission" date="2020-08" db="EMBL/GenBank/DDBJ databases">
        <title>Sequencing the genomes of 1000 actinobacteria strains.</title>
        <authorList>
            <person name="Klenk H.-P."/>
        </authorList>
    </citation>
    <scope>NUCLEOTIDE SEQUENCE [LARGE SCALE GENOMIC DNA]</scope>
    <source>
        <strain evidence="10 12">DSM 9581</strain>
    </source>
</reference>
<dbReference type="EMBL" id="BJVQ01000011">
    <property type="protein sequence ID" value="GEL46107.1"/>
    <property type="molecule type" value="Genomic_DNA"/>
</dbReference>
<dbReference type="Proteomes" id="UP000321723">
    <property type="component" value="Unassembled WGS sequence"/>
</dbReference>
<feature type="transmembrane region" description="Helical" evidence="7">
    <location>
        <begin position="258"/>
        <end position="281"/>
    </location>
</feature>
<feature type="transmembrane region" description="Helical" evidence="7">
    <location>
        <begin position="316"/>
        <end position="338"/>
    </location>
</feature>
<feature type="transmembrane region" description="Helical" evidence="7">
    <location>
        <begin position="293"/>
        <end position="310"/>
    </location>
</feature>
<dbReference type="PANTHER" id="PTHR23513:SF6">
    <property type="entry name" value="MAJOR FACILITATOR SUPERFAMILY ASSOCIATED DOMAIN-CONTAINING PROTEIN"/>
    <property type="match status" value="1"/>
</dbReference>
<evidence type="ECO:0000256" key="3">
    <source>
        <dbReference type="ARBA" id="ARBA00022475"/>
    </source>
</evidence>
<feature type="domain" description="Major facilitator superfamily (MFS) profile" evidence="8">
    <location>
        <begin position="1"/>
        <end position="405"/>
    </location>
</feature>
<dbReference type="OrthoDB" id="145388at2"/>
<dbReference type="PANTHER" id="PTHR23513">
    <property type="entry name" value="INTEGRAL MEMBRANE EFFLUX PROTEIN-RELATED"/>
    <property type="match status" value="1"/>
</dbReference>